<protein>
    <submittedName>
        <fullName evidence="1">Uncharacterized protein</fullName>
    </submittedName>
</protein>
<evidence type="ECO:0000313" key="1">
    <source>
        <dbReference type="EMBL" id="PWR24597.1"/>
    </source>
</evidence>
<name>A0A317EC17_9PROT</name>
<dbReference type="EMBL" id="QGLE01000003">
    <property type="protein sequence ID" value="PWR24597.1"/>
    <property type="molecule type" value="Genomic_DNA"/>
</dbReference>
<gene>
    <name evidence="1" type="ORF">DKG74_07265</name>
</gene>
<dbReference type="AlphaFoldDB" id="A0A317EC17"/>
<comment type="caution">
    <text evidence="1">The sequence shown here is derived from an EMBL/GenBank/DDBJ whole genome shotgun (WGS) entry which is preliminary data.</text>
</comment>
<dbReference type="RefSeq" id="WP_109904184.1">
    <property type="nucleotide sequence ID" value="NZ_QGLE01000003.1"/>
</dbReference>
<dbReference type="Proteomes" id="UP000245461">
    <property type="component" value="Unassembled WGS sequence"/>
</dbReference>
<proteinExistence type="predicted"/>
<reference evidence="1 2" key="1">
    <citation type="submission" date="2018-05" db="EMBL/GenBank/DDBJ databases">
        <title>Zavarzinia sp. HR-AS.</title>
        <authorList>
            <person name="Lee Y."/>
            <person name="Jeon C.O."/>
        </authorList>
    </citation>
    <scope>NUCLEOTIDE SEQUENCE [LARGE SCALE GENOMIC DNA]</scope>
    <source>
        <strain evidence="1 2">HR-AS</strain>
    </source>
</reference>
<evidence type="ECO:0000313" key="2">
    <source>
        <dbReference type="Proteomes" id="UP000245461"/>
    </source>
</evidence>
<keyword evidence="2" id="KW-1185">Reference proteome</keyword>
<organism evidence="1 2">
    <name type="scientific">Zavarzinia aquatilis</name>
    <dbReference type="NCBI Taxonomy" id="2211142"/>
    <lineage>
        <taxon>Bacteria</taxon>
        <taxon>Pseudomonadati</taxon>
        <taxon>Pseudomonadota</taxon>
        <taxon>Alphaproteobacteria</taxon>
        <taxon>Rhodospirillales</taxon>
        <taxon>Zavarziniaceae</taxon>
        <taxon>Zavarzinia</taxon>
    </lineage>
</organism>
<accession>A0A317EC17</accession>
<sequence length="150" mass="16263">MARPQPTPDQLEASAAEFDRLGRLWGGEHFASSLARALAGEGLLTDNIDNAATTIRRWRSAKRIVPDDVVAWLTAAVQSRPRWLSGSTDLGQAAVVHLLPPRFIAVASDPSRPRFDWIDPRPSPNPAGKLQAEAVERLRIQLGLASAAAQ</sequence>